<protein>
    <submittedName>
        <fullName evidence="2">TniQ protein</fullName>
    </submittedName>
</protein>
<evidence type="ECO:0000259" key="1">
    <source>
        <dbReference type="Pfam" id="PF06527"/>
    </source>
</evidence>
<dbReference type="AlphaFoldDB" id="A0A1I5WUS5"/>
<dbReference type="STRING" id="441119.SAMN04488047_1594"/>
<name>A0A1I5WUS5_9RHOB</name>
<dbReference type="Pfam" id="PF06527">
    <property type="entry name" value="TniQ"/>
    <property type="match status" value="1"/>
</dbReference>
<organism evidence="2 3">
    <name type="scientific">Tranquillimonas alkanivorans</name>
    <dbReference type="NCBI Taxonomy" id="441119"/>
    <lineage>
        <taxon>Bacteria</taxon>
        <taxon>Pseudomonadati</taxon>
        <taxon>Pseudomonadota</taxon>
        <taxon>Alphaproteobacteria</taxon>
        <taxon>Rhodobacterales</taxon>
        <taxon>Roseobacteraceae</taxon>
        <taxon>Tranquillimonas</taxon>
    </lineage>
</organism>
<proteinExistence type="predicted"/>
<keyword evidence="3" id="KW-1185">Reference proteome</keyword>
<feature type="domain" description="TniQ" evidence="1">
    <location>
        <begin position="2"/>
        <end position="124"/>
    </location>
</feature>
<dbReference type="Proteomes" id="UP000199356">
    <property type="component" value="Unassembled WGS sequence"/>
</dbReference>
<evidence type="ECO:0000313" key="2">
    <source>
        <dbReference type="EMBL" id="SFQ23503.1"/>
    </source>
</evidence>
<gene>
    <name evidence="2" type="ORF">SAMN04488047_1594</name>
</gene>
<sequence length="597" mass="65624">MSWCCRLGVFHSGLPSVTWLKMMQIPRHGVADGSDECISRLSELTGIDEELVRATAISRQGERVVRHRAERFGGDFALRTHTTYCPACLLEDAEPGGLSAGRRVGRVNWMFAPVRTCSVHGTLLVRRGNRGFHERFQDMALVAPNDAELDRLASHAQQRPPSLLQTYVEQRFEGVQAFEWLDAQPLDQAVRASEMLGACLAFGAHTDLDKLTMSQWCEAGTAGFEATSKGPEGIRAALESVEAASRKSKSAGGPQAAYGRLYQWLQFKKSKREPGPVREVVRDYILDTMVIEPGTKLFGEEVLVRRRHSVRTLSATSGVHPRTLNRALVRAGVLPNGDEMRVDARTSFGAAEGDALARRIVNSIPIKRIPEYLNCNRTQAATLVRVGILPQVTPGLGGRGGILTNVATEDLDGFLVSFRSQGRRVVTPSDGMVDVITASEIVKETVTDIVRLVIEGALTRVETLDRTLKFRSVLVDPEEVREVVQAREGQVGLSVQEVAAKVKLSYSAVMALFKHAGPGGFPVLRSQKIVNARGTVRHRIEEKKIARFEAEHVSLDALSEERHATSEDLLRSLQAASIDPVFCGSGKHDLIFRRADL</sequence>
<reference evidence="2 3" key="1">
    <citation type="submission" date="2016-10" db="EMBL/GenBank/DDBJ databases">
        <authorList>
            <person name="de Groot N.N."/>
        </authorList>
    </citation>
    <scope>NUCLEOTIDE SEQUENCE [LARGE SCALE GENOMIC DNA]</scope>
    <source>
        <strain evidence="2 3">DSM 19547</strain>
    </source>
</reference>
<evidence type="ECO:0000313" key="3">
    <source>
        <dbReference type="Proteomes" id="UP000199356"/>
    </source>
</evidence>
<dbReference type="InterPro" id="IPR009492">
    <property type="entry name" value="TniQ"/>
</dbReference>
<accession>A0A1I5WUS5</accession>
<dbReference type="EMBL" id="FOXA01000059">
    <property type="protein sequence ID" value="SFQ23503.1"/>
    <property type="molecule type" value="Genomic_DNA"/>
</dbReference>